<protein>
    <submittedName>
        <fullName evidence="1">Uncharacterized protein</fullName>
    </submittedName>
</protein>
<evidence type="ECO:0000313" key="2">
    <source>
        <dbReference type="Proteomes" id="UP000319894"/>
    </source>
</evidence>
<dbReference type="OrthoDB" id="256252at2157"/>
<gene>
    <name evidence="1" type="ORF">DP107_00950</name>
</gene>
<dbReference type="Pfam" id="PF24366">
    <property type="entry name" value="DUF7522"/>
    <property type="match status" value="1"/>
</dbReference>
<proteinExistence type="predicted"/>
<dbReference type="AlphaFoldDB" id="A0A554NEF5"/>
<sequence>MSRHDSGLLAEDRASDLVRACRTTVGDQLRSITYFTPEDYTQLYLRSDLSSDADLGSFVEHEAVGFEAHTSYRDSELGDYRYSIRVFEHGFLVRVTNGHEGVFMTTDGLTLRDFDEVAVAAGRILDR</sequence>
<dbReference type="RefSeq" id="WP_144260258.1">
    <property type="nucleotide sequence ID" value="NZ_QMDX01000001.1"/>
</dbReference>
<name>A0A554NEF5_9EURY</name>
<organism evidence="1 2">
    <name type="scientific">Haloglomus irregulare</name>
    <dbReference type="NCBI Taxonomy" id="2234134"/>
    <lineage>
        <taxon>Archaea</taxon>
        <taxon>Methanobacteriati</taxon>
        <taxon>Methanobacteriota</taxon>
        <taxon>Stenosarchaea group</taxon>
        <taxon>Halobacteria</taxon>
        <taxon>Halobacteriales</taxon>
        <taxon>Natronomonadaceae</taxon>
        <taxon>Haloglomus</taxon>
    </lineage>
</organism>
<evidence type="ECO:0000313" key="1">
    <source>
        <dbReference type="EMBL" id="TSD15781.1"/>
    </source>
</evidence>
<dbReference type="InParanoid" id="A0A554NEF5"/>
<reference evidence="1 2" key="1">
    <citation type="submission" date="2018-06" db="EMBL/GenBank/DDBJ databases">
        <title>Natronomonas sp. F16-60 a new haloarchaeon isolated from a solar saltern of Isla Cristina, Huelva, Spain.</title>
        <authorList>
            <person name="Duran-Viseras A."/>
            <person name="Sanchez-Porro C."/>
            <person name="Ventosa A."/>
        </authorList>
    </citation>
    <scope>NUCLEOTIDE SEQUENCE [LARGE SCALE GENOMIC DNA]</scope>
    <source>
        <strain evidence="1 2">F16-60</strain>
    </source>
</reference>
<accession>A0A554NEF5</accession>
<keyword evidence="2" id="KW-1185">Reference proteome</keyword>
<comment type="caution">
    <text evidence="1">The sequence shown here is derived from an EMBL/GenBank/DDBJ whole genome shotgun (WGS) entry which is preliminary data.</text>
</comment>
<dbReference type="InterPro" id="IPR055944">
    <property type="entry name" value="DUF7522"/>
</dbReference>
<dbReference type="EMBL" id="QMDX01000001">
    <property type="protein sequence ID" value="TSD15781.1"/>
    <property type="molecule type" value="Genomic_DNA"/>
</dbReference>
<dbReference type="Proteomes" id="UP000319894">
    <property type="component" value="Unassembled WGS sequence"/>
</dbReference>